<proteinExistence type="predicted"/>
<name>A0ABW1JGY0_9ACTN</name>
<evidence type="ECO:0000313" key="3">
    <source>
        <dbReference type="Proteomes" id="UP001596189"/>
    </source>
</evidence>
<organism evidence="2 3">
    <name type="scientific">Angustibacter luteus</name>
    <dbReference type="NCBI Taxonomy" id="658456"/>
    <lineage>
        <taxon>Bacteria</taxon>
        <taxon>Bacillati</taxon>
        <taxon>Actinomycetota</taxon>
        <taxon>Actinomycetes</taxon>
        <taxon>Kineosporiales</taxon>
        <taxon>Kineosporiaceae</taxon>
    </lineage>
</organism>
<dbReference type="RefSeq" id="WP_345715155.1">
    <property type="nucleotide sequence ID" value="NZ_BAABFP010000002.1"/>
</dbReference>
<dbReference type="EMBL" id="JBHSRD010000004">
    <property type="protein sequence ID" value="MFC6008152.1"/>
    <property type="molecule type" value="Genomic_DNA"/>
</dbReference>
<accession>A0ABW1JGY0</accession>
<dbReference type="Proteomes" id="UP001596189">
    <property type="component" value="Unassembled WGS sequence"/>
</dbReference>
<keyword evidence="1" id="KW-0732">Signal</keyword>
<evidence type="ECO:0000256" key="1">
    <source>
        <dbReference type="SAM" id="SignalP"/>
    </source>
</evidence>
<protein>
    <recommendedName>
        <fullName evidence="4">Ig-like domain repeat protein</fullName>
    </recommendedName>
</protein>
<feature type="signal peptide" evidence="1">
    <location>
        <begin position="1"/>
        <end position="34"/>
    </location>
</feature>
<keyword evidence="3" id="KW-1185">Reference proteome</keyword>
<reference evidence="3" key="1">
    <citation type="journal article" date="2019" name="Int. J. Syst. Evol. Microbiol.">
        <title>The Global Catalogue of Microorganisms (GCM) 10K type strain sequencing project: providing services to taxonomists for standard genome sequencing and annotation.</title>
        <authorList>
            <consortium name="The Broad Institute Genomics Platform"/>
            <consortium name="The Broad Institute Genome Sequencing Center for Infectious Disease"/>
            <person name="Wu L."/>
            <person name="Ma J."/>
        </authorList>
    </citation>
    <scope>NUCLEOTIDE SEQUENCE [LARGE SCALE GENOMIC DNA]</scope>
    <source>
        <strain evidence="3">KACC 14249</strain>
    </source>
</reference>
<gene>
    <name evidence="2" type="ORF">ACFQDO_13535</name>
</gene>
<feature type="chain" id="PRO_5046242719" description="Ig-like domain repeat protein" evidence="1">
    <location>
        <begin position="35"/>
        <end position="647"/>
    </location>
</feature>
<sequence>MGSRHSTRRRGARALLVAVAALGLLVSGAGSATADPADPADAPPTPPTITILSPTADAVVSGTVTVSAKIEQLQPPYDSDVWLRLGGASKKVSTFPRCQVTCTVSAAFDTVKAFGFPDDLDADGPGTVQVTVFGLNGAANVIATRTVVFDNQRPVLHVDLPAMTGDWGDGKYHLLSDQSLTLHATAEARADGATVAVWNGTPQTGTLWDAPTAPGEPWTLTLDTAASPEGERTLYLFAVDSRGVQSVPLVAPLTVQHGFTLTGPDLGTTISDGMVGTTLTYTSALQGVRPVRAVVSVDGSPISSTVYDEWETVGGQVNVDFGGRLPDGPHTLTFTVTDNHGVTKDLSYDVAIVRTFAVQWTTAPAADVVSGTAMPVAAAITSTAGGIQSWDLTIDGYTLNSYVNSTCLGDCPAELAASADVRWAEPGLHHLVLTVRPSQELEYTLATDLRVLPIARATLTSHAQVRYATTFTLRGTVRGNDGKPLAGLPSQLQRRVAGTSTWTTIARTTSSSTGAVSFPLRGYATSAYRVVTTGVAHRAGSGTGPSLTVAVGGTARISSAPSRIKRSQTIRVIGDVAPYEKGLTATLYYRWGIGWHTAKARVASNGRVVFLVKAGAQMPARYQFRILRPTTTKVRYGWSTIRTAHGS</sequence>
<evidence type="ECO:0008006" key="4">
    <source>
        <dbReference type="Google" id="ProtNLM"/>
    </source>
</evidence>
<comment type="caution">
    <text evidence="2">The sequence shown here is derived from an EMBL/GenBank/DDBJ whole genome shotgun (WGS) entry which is preliminary data.</text>
</comment>
<evidence type="ECO:0000313" key="2">
    <source>
        <dbReference type="EMBL" id="MFC6008152.1"/>
    </source>
</evidence>